<evidence type="ECO:0000313" key="3">
    <source>
        <dbReference type="Proteomes" id="UP000276133"/>
    </source>
</evidence>
<name>A0A3M7RBD8_BRAPC</name>
<evidence type="ECO:0000313" key="2">
    <source>
        <dbReference type="EMBL" id="RNA20568.1"/>
    </source>
</evidence>
<keyword evidence="3" id="KW-1185">Reference proteome</keyword>
<sequence>MAQAPSVYNYRYSKNNRTNHKNDYPFTNYNNNYLKNYNLFRKIIQSDPCEPILKPMINSYGSHSRYILKT</sequence>
<accession>A0A3M7RBD8</accession>
<gene>
    <name evidence="2" type="ORF">BpHYR1_015665</name>
</gene>
<proteinExistence type="predicted"/>
<dbReference type="Proteomes" id="UP000276133">
    <property type="component" value="Unassembled WGS sequence"/>
</dbReference>
<reference evidence="2 3" key="1">
    <citation type="journal article" date="2018" name="Sci. Rep.">
        <title>Genomic signatures of local adaptation to the degree of environmental predictability in rotifers.</title>
        <authorList>
            <person name="Franch-Gras L."/>
            <person name="Hahn C."/>
            <person name="Garcia-Roger E.M."/>
            <person name="Carmona M.J."/>
            <person name="Serra M."/>
            <person name="Gomez A."/>
        </authorList>
    </citation>
    <scope>NUCLEOTIDE SEQUENCE [LARGE SCALE GENOMIC DNA]</scope>
    <source>
        <strain evidence="2">HYR1</strain>
    </source>
</reference>
<protein>
    <submittedName>
        <fullName evidence="2">Uncharacterized protein</fullName>
    </submittedName>
</protein>
<dbReference type="AlphaFoldDB" id="A0A3M7RBD8"/>
<comment type="caution">
    <text evidence="2">The sequence shown here is derived from an EMBL/GenBank/DDBJ whole genome shotgun (WGS) entry which is preliminary data.</text>
</comment>
<evidence type="ECO:0000256" key="1">
    <source>
        <dbReference type="SAM" id="MobiDB-lite"/>
    </source>
</evidence>
<dbReference type="EMBL" id="REGN01003818">
    <property type="protein sequence ID" value="RNA20568.1"/>
    <property type="molecule type" value="Genomic_DNA"/>
</dbReference>
<feature type="region of interest" description="Disordered" evidence="1">
    <location>
        <begin position="1"/>
        <end position="24"/>
    </location>
</feature>
<organism evidence="2 3">
    <name type="scientific">Brachionus plicatilis</name>
    <name type="common">Marine rotifer</name>
    <name type="synonym">Brachionus muelleri</name>
    <dbReference type="NCBI Taxonomy" id="10195"/>
    <lineage>
        <taxon>Eukaryota</taxon>
        <taxon>Metazoa</taxon>
        <taxon>Spiralia</taxon>
        <taxon>Gnathifera</taxon>
        <taxon>Rotifera</taxon>
        <taxon>Eurotatoria</taxon>
        <taxon>Monogononta</taxon>
        <taxon>Pseudotrocha</taxon>
        <taxon>Ploima</taxon>
        <taxon>Brachionidae</taxon>
        <taxon>Brachionus</taxon>
    </lineage>
</organism>